<evidence type="ECO:0000256" key="7">
    <source>
        <dbReference type="ARBA" id="ARBA00023135"/>
    </source>
</evidence>
<keyword evidence="7" id="KW-0733">Signal recognition particle</keyword>
<organism evidence="11 12">
    <name type="scientific">Dioszegia hungarica</name>
    <dbReference type="NCBI Taxonomy" id="4972"/>
    <lineage>
        <taxon>Eukaryota</taxon>
        <taxon>Fungi</taxon>
        <taxon>Dikarya</taxon>
        <taxon>Basidiomycota</taxon>
        <taxon>Agaricomycotina</taxon>
        <taxon>Tremellomycetes</taxon>
        <taxon>Tremellales</taxon>
        <taxon>Bulleribasidiaceae</taxon>
        <taxon>Dioszegia</taxon>
    </lineage>
</organism>
<evidence type="ECO:0000259" key="10">
    <source>
        <dbReference type="Pfam" id="PF08492"/>
    </source>
</evidence>
<comment type="subcellular location">
    <subcellularLocation>
        <location evidence="2">Cytoplasm</location>
    </subcellularLocation>
    <subcellularLocation>
        <location evidence="1">Endoplasmic reticulum</location>
    </subcellularLocation>
</comment>
<reference evidence="11" key="1">
    <citation type="journal article" date="2022" name="G3 (Bethesda)">
        <title>High quality genome of the basidiomycete yeast Dioszegia hungarica PDD-24b-2 isolated from cloud water.</title>
        <authorList>
            <person name="Jarrige D."/>
            <person name="Haridas S."/>
            <person name="Bleykasten-Grosshans C."/>
            <person name="Joly M."/>
            <person name="Nadalig T."/>
            <person name="Sancelme M."/>
            <person name="Vuilleumier S."/>
            <person name="Grigoriev I.V."/>
            <person name="Amato P."/>
            <person name="Bringel F."/>
        </authorList>
    </citation>
    <scope>NUCLEOTIDE SEQUENCE</scope>
    <source>
        <strain evidence="11">PDD-24b-2</strain>
    </source>
</reference>
<dbReference type="RefSeq" id="XP_052948156.1">
    <property type="nucleotide sequence ID" value="XM_053089358.1"/>
</dbReference>
<accession>A0AA38HGE9</accession>
<dbReference type="GO" id="GO:0043022">
    <property type="term" value="F:ribosome binding"/>
    <property type="evidence" value="ECO:0007669"/>
    <property type="project" value="TreeGrafter"/>
</dbReference>
<evidence type="ECO:0000256" key="2">
    <source>
        <dbReference type="ARBA" id="ARBA00004496"/>
    </source>
</evidence>
<evidence type="ECO:0000313" key="11">
    <source>
        <dbReference type="EMBL" id="KAI9638379.1"/>
    </source>
</evidence>
<evidence type="ECO:0000256" key="4">
    <source>
        <dbReference type="ARBA" id="ARBA00018350"/>
    </source>
</evidence>
<name>A0AA38HGE9_9TREE</name>
<dbReference type="GO" id="GO:0005786">
    <property type="term" value="C:signal recognition particle, endoplasmic reticulum targeting"/>
    <property type="evidence" value="ECO:0007669"/>
    <property type="project" value="UniProtKB-KW"/>
</dbReference>
<dbReference type="GeneID" id="77728563"/>
<dbReference type="PANTHER" id="PTHR14094">
    <property type="entry name" value="SIGNAL RECOGNITION PARTICLE 72"/>
    <property type="match status" value="1"/>
</dbReference>
<feature type="region of interest" description="Disordered" evidence="9">
    <location>
        <begin position="1"/>
        <end position="32"/>
    </location>
</feature>
<evidence type="ECO:0000256" key="6">
    <source>
        <dbReference type="ARBA" id="ARBA00022824"/>
    </source>
</evidence>
<feature type="compositionally biased region" description="Basic and acidic residues" evidence="9">
    <location>
        <begin position="236"/>
        <end position="245"/>
    </location>
</feature>
<dbReference type="Pfam" id="PF08492">
    <property type="entry name" value="SRP72"/>
    <property type="match status" value="1"/>
</dbReference>
<dbReference type="Gene3D" id="1.25.40.10">
    <property type="entry name" value="Tetratricopeptide repeat domain"/>
    <property type="match status" value="1"/>
</dbReference>
<comment type="caution">
    <text evidence="11">The sequence shown here is derived from an EMBL/GenBank/DDBJ whole genome shotgun (WGS) entry which is preliminary data.</text>
</comment>
<dbReference type="GO" id="GO:0008312">
    <property type="term" value="F:7S RNA binding"/>
    <property type="evidence" value="ECO:0007669"/>
    <property type="project" value="InterPro"/>
</dbReference>
<feature type="region of interest" description="Disordered" evidence="9">
    <location>
        <begin position="227"/>
        <end position="268"/>
    </location>
</feature>
<keyword evidence="12" id="KW-1185">Reference proteome</keyword>
<dbReference type="AlphaFoldDB" id="A0AA38HGE9"/>
<keyword evidence="5" id="KW-0963">Cytoplasm</keyword>
<dbReference type="GO" id="GO:0006614">
    <property type="term" value="P:SRP-dependent cotranslational protein targeting to membrane"/>
    <property type="evidence" value="ECO:0007669"/>
    <property type="project" value="InterPro"/>
</dbReference>
<feature type="domain" description="Signal recognition particle SRP72 subunit RNA-binding" evidence="10">
    <location>
        <begin position="229"/>
        <end position="279"/>
    </location>
</feature>
<dbReference type="InterPro" id="IPR013699">
    <property type="entry name" value="Signal_recog_part_SRP72_RNA-bd"/>
</dbReference>
<gene>
    <name evidence="11" type="ORF">MKK02DRAFT_36142</name>
</gene>
<proteinExistence type="inferred from homology"/>
<evidence type="ECO:0000256" key="9">
    <source>
        <dbReference type="SAM" id="MobiDB-lite"/>
    </source>
</evidence>
<feature type="compositionally biased region" description="Gly residues" evidence="9">
    <location>
        <begin position="306"/>
        <end position="317"/>
    </location>
</feature>
<dbReference type="SUPFAM" id="SSF48452">
    <property type="entry name" value="TPR-like"/>
    <property type="match status" value="1"/>
</dbReference>
<keyword evidence="6" id="KW-0256">Endoplasmic reticulum</keyword>
<evidence type="ECO:0000313" key="12">
    <source>
        <dbReference type="Proteomes" id="UP001164286"/>
    </source>
</evidence>
<dbReference type="GO" id="GO:0005783">
    <property type="term" value="C:endoplasmic reticulum"/>
    <property type="evidence" value="ECO:0007669"/>
    <property type="project" value="UniProtKB-SubCell"/>
</dbReference>
<dbReference type="InterPro" id="IPR031545">
    <property type="entry name" value="SRP72_TPR-like"/>
</dbReference>
<evidence type="ECO:0000256" key="5">
    <source>
        <dbReference type="ARBA" id="ARBA00022490"/>
    </source>
</evidence>
<protein>
    <recommendedName>
        <fullName evidence="4">Signal recognition particle subunit SRP72</fullName>
    </recommendedName>
</protein>
<keyword evidence="8" id="KW-0687">Ribonucleoprotein</keyword>
<dbReference type="PANTHER" id="PTHR14094:SF9">
    <property type="entry name" value="SIGNAL RECOGNITION PARTICLE SUBUNIT SRP72"/>
    <property type="match status" value="1"/>
</dbReference>
<feature type="compositionally biased region" description="Low complexity" evidence="9">
    <location>
        <begin position="1"/>
        <end position="14"/>
    </location>
</feature>
<evidence type="ECO:0000256" key="3">
    <source>
        <dbReference type="ARBA" id="ARBA00007676"/>
    </source>
</evidence>
<feature type="region of interest" description="Disordered" evidence="9">
    <location>
        <begin position="282"/>
        <end position="325"/>
    </location>
</feature>
<evidence type="ECO:0000256" key="1">
    <source>
        <dbReference type="ARBA" id="ARBA00004240"/>
    </source>
</evidence>
<dbReference type="InterPro" id="IPR011990">
    <property type="entry name" value="TPR-like_helical_dom_sf"/>
</dbReference>
<dbReference type="InterPro" id="IPR026270">
    <property type="entry name" value="SRP72"/>
</dbReference>
<dbReference type="Proteomes" id="UP001164286">
    <property type="component" value="Unassembled WGS sequence"/>
</dbReference>
<dbReference type="EMBL" id="JAKWFO010000003">
    <property type="protein sequence ID" value="KAI9638379.1"/>
    <property type="molecule type" value="Genomic_DNA"/>
</dbReference>
<comment type="similarity">
    <text evidence="3">Belongs to the SRP72 family.</text>
</comment>
<dbReference type="Pfam" id="PF17004">
    <property type="entry name" value="SRP_TPR_like"/>
    <property type="match status" value="1"/>
</dbReference>
<sequence length="325" mass="34753">MAPAAKSTKPAASAPKKREFKPRPPRSAEERLPKLYHGLTDQVDGGHFQNAIKSCRKILALDPSSVPAFQTLLFLHLHTDEYASALALLDNPPTGSVSTLEFERAYCLYRLHREKEALEVLRTIGTQGRKEDHLEAQISYRMGDYKRAQELYDDLLAGCDSSSSEHPDIITNINATAAHVDFVSHGFHSHLSAPPPSQASAPASHIPSESELETFVPSLPAGWASGGAPSVAAKAPVKEAKPEQKKKPRHKLPKGAVVGKPFNEDPDRWLPMKQRASFIAAQSKKKGGNMSMGVGMTQGSSSHAASGGGGSGGGGGGNKKKKGKK</sequence>
<evidence type="ECO:0000256" key="8">
    <source>
        <dbReference type="ARBA" id="ARBA00023274"/>
    </source>
</evidence>